<keyword evidence="2" id="KW-1185">Reference proteome</keyword>
<gene>
    <name evidence="1" type="primary">cpeT</name>
    <name evidence="1" type="ORF">PSSM7_015</name>
</gene>
<proteinExistence type="predicted"/>
<name>E3SP20_9CAUD</name>
<accession>E3SP20</accession>
<evidence type="ECO:0000313" key="1">
    <source>
        <dbReference type="EMBL" id="ADO99088.1"/>
    </source>
</evidence>
<dbReference type="OrthoDB" id="14354at10239"/>
<dbReference type="EMBL" id="GU071103">
    <property type="protein sequence ID" value="ADO99088.1"/>
    <property type="molecule type" value="Genomic_DNA"/>
</dbReference>
<protein>
    <submittedName>
        <fullName evidence="1">Antenna protein</fullName>
    </submittedName>
</protein>
<dbReference type="GeneID" id="10329590"/>
<sequence>MTNFLSWLLGTWSNKHQAQSAPTLYKSVTVKWEQNGEFINSIHWGRKSSHDPYLKTYKKLVEVSDREVILEHWGGTYSGLTRNEECDMVLKFDGTAWMGQFDTDNIHAELAVYGTKLFMRDKFLDSKGRIVWGADEIYKFVRV</sequence>
<organism evidence="1 2">
    <name type="scientific">Prochlorococcus phage P-SSM7</name>
    <dbReference type="NCBI Taxonomy" id="445688"/>
    <lineage>
        <taxon>Viruses</taxon>
        <taxon>Duplodnaviria</taxon>
        <taxon>Heunggongvirae</taxon>
        <taxon>Uroviricota</taxon>
        <taxon>Caudoviricetes</taxon>
        <taxon>Pantevenvirales</taxon>
        <taxon>Kyanoviridae</taxon>
        <taxon>Palaemonvirus</taxon>
        <taxon>Palaemonvirus pssm7</taxon>
    </lineage>
</organism>
<dbReference type="Proteomes" id="UP000006532">
    <property type="component" value="Segment"/>
</dbReference>
<dbReference type="KEGG" id="vg:10329590"/>
<dbReference type="RefSeq" id="YP_004324846.1">
    <property type="nucleotide sequence ID" value="NC_015290.1"/>
</dbReference>
<evidence type="ECO:0000313" key="2">
    <source>
        <dbReference type="Proteomes" id="UP000006532"/>
    </source>
</evidence>
<reference evidence="1 2" key="1">
    <citation type="journal article" date="2010" name="Environ. Microbiol.">
        <title>Genomic analysis of oceanic cyanobacterial myoviruses compared with T4-like myoviruses from diverse hosts and environments.</title>
        <authorList>
            <person name="Sullivan M.B."/>
            <person name="Huang K.H."/>
            <person name="Ignacio-Espinoza J.C."/>
            <person name="Berlin A.M."/>
            <person name="Kelly L."/>
            <person name="Weigele P.R."/>
            <person name="DeFrancesco A.S."/>
            <person name="Kern S.E."/>
            <person name="Thompson L.R."/>
            <person name="Young S."/>
            <person name="Yandava C."/>
            <person name="Fu R."/>
            <person name="Krastins B."/>
            <person name="Chase M."/>
            <person name="Sarracino D."/>
            <person name="Osburne M.S."/>
            <person name="Henn M.R."/>
            <person name="Chisholm S.W."/>
        </authorList>
    </citation>
    <scope>NUCLEOTIDE SEQUENCE [LARGE SCALE GENOMIC DNA]</scope>
    <source>
        <strain evidence="1">NATL1A-15</strain>
    </source>
</reference>